<dbReference type="Proteomes" id="UP000215914">
    <property type="component" value="Unassembled WGS sequence"/>
</dbReference>
<name>A0A9K3HD88_HELAN</name>
<evidence type="ECO:0000313" key="4">
    <source>
        <dbReference type="Proteomes" id="UP000215914"/>
    </source>
</evidence>
<reference evidence="3" key="1">
    <citation type="journal article" date="2017" name="Nature">
        <title>The sunflower genome provides insights into oil metabolism, flowering and Asterid evolution.</title>
        <authorList>
            <person name="Badouin H."/>
            <person name="Gouzy J."/>
            <person name="Grassa C.J."/>
            <person name="Murat F."/>
            <person name="Staton S.E."/>
            <person name="Cottret L."/>
            <person name="Lelandais-Briere C."/>
            <person name="Owens G.L."/>
            <person name="Carrere S."/>
            <person name="Mayjonade B."/>
            <person name="Legrand L."/>
            <person name="Gill N."/>
            <person name="Kane N.C."/>
            <person name="Bowers J.E."/>
            <person name="Hubner S."/>
            <person name="Bellec A."/>
            <person name="Berard A."/>
            <person name="Berges H."/>
            <person name="Blanchet N."/>
            <person name="Boniface M.C."/>
            <person name="Brunel D."/>
            <person name="Catrice O."/>
            <person name="Chaidir N."/>
            <person name="Claudel C."/>
            <person name="Donnadieu C."/>
            <person name="Faraut T."/>
            <person name="Fievet G."/>
            <person name="Helmstetter N."/>
            <person name="King M."/>
            <person name="Knapp S.J."/>
            <person name="Lai Z."/>
            <person name="Le Paslier M.C."/>
            <person name="Lippi Y."/>
            <person name="Lorenzon L."/>
            <person name="Mandel J.R."/>
            <person name="Marage G."/>
            <person name="Marchand G."/>
            <person name="Marquand E."/>
            <person name="Bret-Mestries E."/>
            <person name="Morien E."/>
            <person name="Nambeesan S."/>
            <person name="Nguyen T."/>
            <person name="Pegot-Espagnet P."/>
            <person name="Pouilly N."/>
            <person name="Raftis F."/>
            <person name="Sallet E."/>
            <person name="Schiex T."/>
            <person name="Thomas J."/>
            <person name="Vandecasteele C."/>
            <person name="Vares D."/>
            <person name="Vear F."/>
            <person name="Vautrin S."/>
            <person name="Crespi M."/>
            <person name="Mangin B."/>
            <person name="Burke J.M."/>
            <person name="Salse J."/>
            <person name="Munos S."/>
            <person name="Vincourt P."/>
            <person name="Rieseberg L.H."/>
            <person name="Langlade N.B."/>
        </authorList>
    </citation>
    <scope>NUCLEOTIDE SEQUENCE</scope>
    <source>
        <tissue evidence="3">Leaves</tissue>
    </source>
</reference>
<evidence type="ECO:0000313" key="3">
    <source>
        <dbReference type="EMBL" id="KAF5774718.1"/>
    </source>
</evidence>
<dbReference type="Gramene" id="mRNA:HanXRQr2_Chr13g0603891">
    <property type="protein sequence ID" value="mRNA:HanXRQr2_Chr13g0603891"/>
    <property type="gene ID" value="HanXRQr2_Chr13g0603891"/>
</dbReference>
<comment type="caution">
    <text evidence="3">The sequence shown here is derived from an EMBL/GenBank/DDBJ whole genome shotgun (WGS) entry which is preliminary data.</text>
</comment>
<feature type="region of interest" description="Disordered" evidence="1">
    <location>
        <begin position="84"/>
        <end position="111"/>
    </location>
</feature>
<dbReference type="AlphaFoldDB" id="A0A9K3HD88"/>
<evidence type="ECO:0000256" key="1">
    <source>
        <dbReference type="SAM" id="MobiDB-lite"/>
    </source>
</evidence>
<sequence length="111" mass="12601">MLMKYIWDVDNGWSRHMTGLKELLKNFCFIDGDYVSFTGDEKGGKIVGIGDVVSEALTLENVNYVPELCYNLMSVSQVSDKGISVPTTWNKTKRNRGTKQRRVGRFSNTDE</sequence>
<accession>A0A9K3HD88</accession>
<organism evidence="3 4">
    <name type="scientific">Helianthus annuus</name>
    <name type="common">Common sunflower</name>
    <dbReference type="NCBI Taxonomy" id="4232"/>
    <lineage>
        <taxon>Eukaryota</taxon>
        <taxon>Viridiplantae</taxon>
        <taxon>Streptophyta</taxon>
        <taxon>Embryophyta</taxon>
        <taxon>Tracheophyta</taxon>
        <taxon>Spermatophyta</taxon>
        <taxon>Magnoliopsida</taxon>
        <taxon>eudicotyledons</taxon>
        <taxon>Gunneridae</taxon>
        <taxon>Pentapetalae</taxon>
        <taxon>asterids</taxon>
        <taxon>campanulids</taxon>
        <taxon>Asterales</taxon>
        <taxon>Asteraceae</taxon>
        <taxon>Asteroideae</taxon>
        <taxon>Heliantheae alliance</taxon>
        <taxon>Heliantheae</taxon>
        <taxon>Helianthus</taxon>
    </lineage>
</organism>
<gene>
    <name evidence="3" type="ORF">HanXRQr2_Chr13g0603891</name>
</gene>
<protein>
    <recommendedName>
        <fullName evidence="2">Retrovirus-related Pol polyprotein from transposon TNT 1-94-like beta-barrel domain-containing protein</fullName>
    </recommendedName>
</protein>
<dbReference type="EMBL" id="MNCJ02000328">
    <property type="protein sequence ID" value="KAF5774718.1"/>
    <property type="molecule type" value="Genomic_DNA"/>
</dbReference>
<feature type="domain" description="Retrovirus-related Pol polyprotein from transposon TNT 1-94-like beta-barrel" evidence="2">
    <location>
        <begin position="7"/>
        <end position="82"/>
    </location>
</feature>
<dbReference type="InterPro" id="IPR054722">
    <property type="entry name" value="PolX-like_BBD"/>
</dbReference>
<feature type="compositionally biased region" description="Basic residues" evidence="1">
    <location>
        <begin position="91"/>
        <end position="104"/>
    </location>
</feature>
<proteinExistence type="predicted"/>
<evidence type="ECO:0000259" key="2">
    <source>
        <dbReference type="Pfam" id="PF22936"/>
    </source>
</evidence>
<keyword evidence="4" id="KW-1185">Reference proteome</keyword>
<reference evidence="3" key="2">
    <citation type="submission" date="2020-06" db="EMBL/GenBank/DDBJ databases">
        <title>Helianthus annuus Genome sequencing and assembly Release 2.</title>
        <authorList>
            <person name="Gouzy J."/>
            <person name="Langlade N."/>
            <person name="Munos S."/>
        </authorList>
    </citation>
    <scope>NUCLEOTIDE SEQUENCE</scope>
    <source>
        <tissue evidence="3">Leaves</tissue>
    </source>
</reference>
<dbReference type="Pfam" id="PF22936">
    <property type="entry name" value="Pol_BBD"/>
    <property type="match status" value="1"/>
</dbReference>